<evidence type="ECO:0000313" key="1">
    <source>
        <dbReference type="EMBL" id="KAA5614396.1"/>
    </source>
</evidence>
<dbReference type="Proteomes" id="UP000325255">
    <property type="component" value="Unassembled WGS sequence"/>
</dbReference>
<organism evidence="1 2">
    <name type="scientific">Rhodovastum atsumiense</name>
    <dbReference type="NCBI Taxonomy" id="504468"/>
    <lineage>
        <taxon>Bacteria</taxon>
        <taxon>Pseudomonadati</taxon>
        <taxon>Pseudomonadota</taxon>
        <taxon>Alphaproteobacteria</taxon>
        <taxon>Acetobacterales</taxon>
        <taxon>Acetobacteraceae</taxon>
        <taxon>Rhodovastum</taxon>
    </lineage>
</organism>
<accession>A0A5M6J1B8</accession>
<dbReference type="AlphaFoldDB" id="A0A5M6J1B8"/>
<evidence type="ECO:0000313" key="2">
    <source>
        <dbReference type="Proteomes" id="UP000325255"/>
    </source>
</evidence>
<dbReference type="EMBL" id="VWPK01000002">
    <property type="protein sequence ID" value="KAA5614396.1"/>
    <property type="molecule type" value="Genomic_DNA"/>
</dbReference>
<proteinExistence type="predicted"/>
<comment type="caution">
    <text evidence="1">The sequence shown here is derived from an EMBL/GenBank/DDBJ whole genome shotgun (WGS) entry which is preliminary data.</text>
</comment>
<reference evidence="1 2" key="1">
    <citation type="submission" date="2019-09" db="EMBL/GenBank/DDBJ databases">
        <title>Genome sequence of Rhodovastum atsumiense, a diverse member of the Acetobacteraceae family of non-sulfur purple photosynthetic bacteria.</title>
        <authorList>
            <person name="Meyer T."/>
            <person name="Kyndt J."/>
        </authorList>
    </citation>
    <scope>NUCLEOTIDE SEQUENCE [LARGE SCALE GENOMIC DNA]</scope>
    <source>
        <strain evidence="1 2">DSM 21279</strain>
    </source>
</reference>
<protein>
    <submittedName>
        <fullName evidence="1">Uncharacterized protein</fullName>
    </submittedName>
</protein>
<sequence>MPVPGFLLLVFNQEYSTFGSQRSFPVGGSMMIEGYFARLMYRSLYKMEEAAMHGAATTASGVLAGGLPGQIGMHVKLQNK</sequence>
<gene>
    <name evidence="1" type="ORF">F1189_02085</name>
</gene>
<dbReference type="RefSeq" id="WP_150038892.1">
    <property type="nucleotide sequence ID" value="NZ_OW485601.1"/>
</dbReference>
<keyword evidence="2" id="KW-1185">Reference proteome</keyword>
<name>A0A5M6J1B8_9PROT</name>